<protein>
    <submittedName>
        <fullName evidence="2">Uncharacterized protein</fullName>
    </submittedName>
</protein>
<reference evidence="2" key="2">
    <citation type="submission" date="2020-09" db="EMBL/GenBank/DDBJ databases">
        <authorList>
            <person name="Sun Q."/>
            <person name="Zhou Y."/>
        </authorList>
    </citation>
    <scope>NUCLEOTIDE SEQUENCE</scope>
    <source>
        <strain evidence="2">CGMCC 4.7110</strain>
    </source>
</reference>
<reference evidence="2" key="1">
    <citation type="journal article" date="2014" name="Int. J. Syst. Evol. Microbiol.">
        <title>Complete genome sequence of Corynebacterium casei LMG S-19264T (=DSM 44701T), isolated from a smear-ripened cheese.</title>
        <authorList>
            <consortium name="US DOE Joint Genome Institute (JGI-PGF)"/>
            <person name="Walter F."/>
            <person name="Albersmeier A."/>
            <person name="Kalinowski J."/>
            <person name="Ruckert C."/>
        </authorList>
    </citation>
    <scope>NUCLEOTIDE SEQUENCE</scope>
    <source>
        <strain evidence="2">CGMCC 4.7110</strain>
    </source>
</reference>
<feature type="compositionally biased region" description="Polar residues" evidence="1">
    <location>
        <begin position="58"/>
        <end position="68"/>
    </location>
</feature>
<organism evidence="2 3">
    <name type="scientific">Streptomyces fuscichromogenes</name>
    <dbReference type="NCBI Taxonomy" id="1324013"/>
    <lineage>
        <taxon>Bacteria</taxon>
        <taxon>Bacillati</taxon>
        <taxon>Actinomycetota</taxon>
        <taxon>Actinomycetes</taxon>
        <taxon>Kitasatosporales</taxon>
        <taxon>Streptomycetaceae</taxon>
        <taxon>Streptomyces</taxon>
    </lineage>
</organism>
<comment type="caution">
    <text evidence="2">The sequence shown here is derived from an EMBL/GenBank/DDBJ whole genome shotgun (WGS) entry which is preliminary data.</text>
</comment>
<accession>A0A917XM70</accession>
<dbReference type="EMBL" id="BMML01000031">
    <property type="protein sequence ID" value="GGN39766.1"/>
    <property type="molecule type" value="Genomic_DNA"/>
</dbReference>
<proteinExistence type="predicted"/>
<evidence type="ECO:0000313" key="3">
    <source>
        <dbReference type="Proteomes" id="UP000653411"/>
    </source>
</evidence>
<name>A0A917XM70_9ACTN</name>
<sequence>MLLVSAIASDDVNPKPMSTAVGIATDAMALPAGMWNLVNSGFLGAAWRGPVLTRDSSTSVPWVTSSAGTVPPVRPVHRARS</sequence>
<dbReference type="AlphaFoldDB" id="A0A917XM70"/>
<keyword evidence="3" id="KW-1185">Reference proteome</keyword>
<evidence type="ECO:0000313" key="2">
    <source>
        <dbReference type="EMBL" id="GGN39766.1"/>
    </source>
</evidence>
<evidence type="ECO:0000256" key="1">
    <source>
        <dbReference type="SAM" id="MobiDB-lite"/>
    </source>
</evidence>
<gene>
    <name evidence="2" type="ORF">GCM10011578_086750</name>
</gene>
<feature type="region of interest" description="Disordered" evidence="1">
    <location>
        <begin position="58"/>
        <end position="81"/>
    </location>
</feature>
<dbReference type="Proteomes" id="UP000653411">
    <property type="component" value="Unassembled WGS sequence"/>
</dbReference>